<proteinExistence type="predicted"/>
<gene>
    <name evidence="1" type="ORF">KQX54_019244</name>
</gene>
<reference evidence="1 2" key="1">
    <citation type="journal article" date="2021" name="J. Hered.">
        <title>A chromosome-level genome assembly of the parasitoid wasp, Cotesia glomerata (Hymenoptera: Braconidae).</title>
        <authorList>
            <person name="Pinto B.J."/>
            <person name="Weis J.J."/>
            <person name="Gamble T."/>
            <person name="Ode P.J."/>
            <person name="Paul R."/>
            <person name="Zaspel J.M."/>
        </authorList>
    </citation>
    <scope>NUCLEOTIDE SEQUENCE [LARGE SCALE GENOMIC DNA]</scope>
    <source>
        <strain evidence="1">CgM1</strain>
    </source>
</reference>
<dbReference type="EMBL" id="JAHXZJ010001864">
    <property type="protein sequence ID" value="KAH0550417.1"/>
    <property type="molecule type" value="Genomic_DNA"/>
</dbReference>
<evidence type="ECO:0000313" key="2">
    <source>
        <dbReference type="Proteomes" id="UP000826195"/>
    </source>
</evidence>
<dbReference type="Proteomes" id="UP000826195">
    <property type="component" value="Unassembled WGS sequence"/>
</dbReference>
<dbReference type="AlphaFoldDB" id="A0AAV7IGU8"/>
<comment type="caution">
    <text evidence="1">The sequence shown here is derived from an EMBL/GenBank/DDBJ whole genome shotgun (WGS) entry which is preliminary data.</text>
</comment>
<keyword evidence="2" id="KW-1185">Reference proteome</keyword>
<evidence type="ECO:0000313" key="1">
    <source>
        <dbReference type="EMBL" id="KAH0550417.1"/>
    </source>
</evidence>
<name>A0AAV7IGU8_COTGL</name>
<protein>
    <submittedName>
        <fullName evidence="1">Uncharacterized protein</fullName>
    </submittedName>
</protein>
<accession>A0AAV7IGU8</accession>
<sequence length="164" mass="18325">MTEEEQLKNRVQGASHDDTSRSEYINLHLLVVKKSFVRWMDKHCFYPTCVYRGSDELLSQSGAVNNGASMSPQPHHATDNNNDAKKRLDVHLFSQTVKEANRDGKLGRKEGGCLSHPSSSSVPTPGFPLSGLVAADREYQVATIVGEHSYDIDNRILLAYSRFF</sequence>
<organism evidence="1 2">
    <name type="scientific">Cotesia glomerata</name>
    <name type="common">Lepidopteran parasitic wasp</name>
    <name type="synonym">Apanteles glomeratus</name>
    <dbReference type="NCBI Taxonomy" id="32391"/>
    <lineage>
        <taxon>Eukaryota</taxon>
        <taxon>Metazoa</taxon>
        <taxon>Ecdysozoa</taxon>
        <taxon>Arthropoda</taxon>
        <taxon>Hexapoda</taxon>
        <taxon>Insecta</taxon>
        <taxon>Pterygota</taxon>
        <taxon>Neoptera</taxon>
        <taxon>Endopterygota</taxon>
        <taxon>Hymenoptera</taxon>
        <taxon>Apocrita</taxon>
        <taxon>Ichneumonoidea</taxon>
        <taxon>Braconidae</taxon>
        <taxon>Microgastrinae</taxon>
        <taxon>Cotesia</taxon>
    </lineage>
</organism>